<dbReference type="EMBL" id="JARK01001358">
    <property type="protein sequence ID" value="EYC20253.1"/>
    <property type="molecule type" value="Genomic_DNA"/>
</dbReference>
<protein>
    <submittedName>
        <fullName evidence="1">Uncharacterized protein</fullName>
    </submittedName>
</protein>
<keyword evidence="2" id="KW-1185">Reference proteome</keyword>
<comment type="caution">
    <text evidence="1">The sequence shown here is derived from an EMBL/GenBank/DDBJ whole genome shotgun (WGS) entry which is preliminary data.</text>
</comment>
<dbReference type="AlphaFoldDB" id="A0A016V0I7"/>
<organism evidence="1 2">
    <name type="scientific">Ancylostoma ceylanicum</name>
    <dbReference type="NCBI Taxonomy" id="53326"/>
    <lineage>
        <taxon>Eukaryota</taxon>
        <taxon>Metazoa</taxon>
        <taxon>Ecdysozoa</taxon>
        <taxon>Nematoda</taxon>
        <taxon>Chromadorea</taxon>
        <taxon>Rhabditida</taxon>
        <taxon>Rhabditina</taxon>
        <taxon>Rhabditomorpha</taxon>
        <taxon>Strongyloidea</taxon>
        <taxon>Ancylostomatidae</taxon>
        <taxon>Ancylostomatinae</taxon>
        <taxon>Ancylostoma</taxon>
    </lineage>
</organism>
<evidence type="ECO:0000313" key="1">
    <source>
        <dbReference type="EMBL" id="EYC20253.1"/>
    </source>
</evidence>
<evidence type="ECO:0000313" key="2">
    <source>
        <dbReference type="Proteomes" id="UP000024635"/>
    </source>
</evidence>
<accession>A0A016V0I7</accession>
<name>A0A016V0I7_9BILA</name>
<gene>
    <name evidence="1" type="primary">Acey_s0022.g530</name>
    <name evidence="1" type="ORF">Y032_0022g530</name>
</gene>
<dbReference type="Proteomes" id="UP000024635">
    <property type="component" value="Unassembled WGS sequence"/>
</dbReference>
<reference evidence="2" key="1">
    <citation type="journal article" date="2015" name="Nat. Genet.">
        <title>The genome and transcriptome of the zoonotic hookworm Ancylostoma ceylanicum identify infection-specific gene families.</title>
        <authorList>
            <person name="Schwarz E.M."/>
            <person name="Hu Y."/>
            <person name="Antoshechkin I."/>
            <person name="Miller M.M."/>
            <person name="Sternberg P.W."/>
            <person name="Aroian R.V."/>
        </authorList>
    </citation>
    <scope>NUCLEOTIDE SEQUENCE</scope>
    <source>
        <strain evidence="2">HY135</strain>
    </source>
</reference>
<proteinExistence type="predicted"/>
<sequence length="111" mass="12715">MLSFLKHPQDNVLPWAFDAYVSPKLTSCYAYADQIHDQTFAGMERYVTSISKMGGFRVPFYLPCNCSCAAMTAIRLLFGCYSIADREHERQLKSNWITDQEQVKRHPKTGA</sequence>